<dbReference type="EMBL" id="VNIM01000020">
    <property type="protein sequence ID" value="TVV75463.1"/>
    <property type="molecule type" value="Genomic_DNA"/>
</dbReference>
<reference evidence="7 8" key="1">
    <citation type="submission" date="2019-07" db="EMBL/GenBank/DDBJ databases">
        <title>Sphingomonas solaris sp. nov., isolated from a solar panel from Boston, Massachusetts.</title>
        <authorList>
            <person name="Tanner K."/>
            <person name="Pascual J."/>
            <person name="Mancuso C."/>
            <person name="Pereto J."/>
            <person name="Khalil A."/>
            <person name="Vilanova C."/>
        </authorList>
    </citation>
    <scope>NUCLEOTIDE SEQUENCE [LARGE SCALE GENOMIC DNA]</scope>
    <source>
        <strain evidence="7 8">R4DWN</strain>
    </source>
</reference>
<feature type="DNA-binding region" description="H-T-H motif" evidence="4">
    <location>
        <begin position="67"/>
        <end position="86"/>
    </location>
</feature>
<keyword evidence="3" id="KW-0804">Transcription</keyword>
<evidence type="ECO:0000256" key="1">
    <source>
        <dbReference type="ARBA" id="ARBA00023015"/>
    </source>
</evidence>
<comment type="caution">
    <text evidence="7">The sequence shown here is derived from an EMBL/GenBank/DDBJ whole genome shotgun (WGS) entry which is preliminary data.</text>
</comment>
<sequence length="236" mass="26595">MYHRSGQLMRSRRPMRRACMNDEETDGSDPRMAGLLAFNQQRKQDSREKLLAASVRLFCKHGYGAVSIDDITAEAAVSRITFYRHFTGKAALALELFQQAAADGAPRMLAIATRDYRDRATVVEWLREFFEGDRVLGGILRVLAQANVEEAGFTQQVQPYLYQLVGSLGRKIPAFDLEPALPADQKRWVKAWLLVYTIMDQSNHAASDAGVARNPMMIEVLADNFLDFVLTNDRHG</sequence>
<dbReference type="OrthoDB" id="9795011at2"/>
<organism evidence="7 8">
    <name type="scientific">Alterirhizorhabdus solaris</name>
    <dbReference type="NCBI Taxonomy" id="2529389"/>
    <lineage>
        <taxon>Bacteria</taxon>
        <taxon>Pseudomonadati</taxon>
        <taxon>Pseudomonadota</taxon>
        <taxon>Alphaproteobacteria</taxon>
        <taxon>Sphingomonadales</taxon>
        <taxon>Rhizorhabdaceae</taxon>
        <taxon>Alterirhizorhabdus</taxon>
    </lineage>
</organism>
<evidence type="ECO:0000256" key="5">
    <source>
        <dbReference type="SAM" id="MobiDB-lite"/>
    </source>
</evidence>
<keyword evidence="8" id="KW-1185">Reference proteome</keyword>
<keyword evidence="2 4" id="KW-0238">DNA-binding</keyword>
<evidence type="ECO:0000313" key="8">
    <source>
        <dbReference type="Proteomes" id="UP000318681"/>
    </source>
</evidence>
<proteinExistence type="predicted"/>
<dbReference type="Proteomes" id="UP000318681">
    <property type="component" value="Unassembled WGS sequence"/>
</dbReference>
<evidence type="ECO:0000256" key="2">
    <source>
        <dbReference type="ARBA" id="ARBA00023125"/>
    </source>
</evidence>
<dbReference type="InterPro" id="IPR050109">
    <property type="entry name" value="HTH-type_TetR-like_transc_reg"/>
</dbReference>
<evidence type="ECO:0000259" key="6">
    <source>
        <dbReference type="PROSITE" id="PS50977"/>
    </source>
</evidence>
<dbReference type="Pfam" id="PF00440">
    <property type="entry name" value="TetR_N"/>
    <property type="match status" value="1"/>
</dbReference>
<dbReference type="GO" id="GO:0000976">
    <property type="term" value="F:transcription cis-regulatory region binding"/>
    <property type="evidence" value="ECO:0007669"/>
    <property type="project" value="TreeGrafter"/>
</dbReference>
<feature type="domain" description="HTH tetR-type" evidence="6">
    <location>
        <begin position="44"/>
        <end position="104"/>
    </location>
</feature>
<gene>
    <name evidence="7" type="ORF">FOY91_06960</name>
</gene>
<dbReference type="PANTHER" id="PTHR30055">
    <property type="entry name" value="HTH-TYPE TRANSCRIPTIONAL REGULATOR RUTR"/>
    <property type="match status" value="1"/>
</dbReference>
<dbReference type="Gene3D" id="1.10.357.10">
    <property type="entry name" value="Tetracycline Repressor, domain 2"/>
    <property type="match status" value="1"/>
</dbReference>
<name>A0A558R7U3_9SPHN</name>
<dbReference type="PANTHER" id="PTHR30055:SF234">
    <property type="entry name" value="HTH-TYPE TRANSCRIPTIONAL REGULATOR BETI"/>
    <property type="match status" value="1"/>
</dbReference>
<accession>A0A558R7U3</accession>
<dbReference type="GO" id="GO:0003700">
    <property type="term" value="F:DNA-binding transcription factor activity"/>
    <property type="evidence" value="ECO:0007669"/>
    <property type="project" value="TreeGrafter"/>
</dbReference>
<dbReference type="InterPro" id="IPR009057">
    <property type="entry name" value="Homeodomain-like_sf"/>
</dbReference>
<evidence type="ECO:0000313" key="7">
    <source>
        <dbReference type="EMBL" id="TVV75463.1"/>
    </source>
</evidence>
<dbReference type="InterPro" id="IPR001647">
    <property type="entry name" value="HTH_TetR"/>
</dbReference>
<dbReference type="AlphaFoldDB" id="A0A558R7U3"/>
<dbReference type="PROSITE" id="PS50977">
    <property type="entry name" value="HTH_TETR_2"/>
    <property type="match status" value="1"/>
</dbReference>
<dbReference type="SUPFAM" id="SSF46689">
    <property type="entry name" value="Homeodomain-like"/>
    <property type="match status" value="1"/>
</dbReference>
<protein>
    <submittedName>
        <fullName evidence="7">TetR/AcrR family transcriptional regulator</fullName>
    </submittedName>
</protein>
<keyword evidence="1" id="KW-0805">Transcription regulation</keyword>
<dbReference type="PRINTS" id="PR00455">
    <property type="entry name" value="HTHTETR"/>
</dbReference>
<evidence type="ECO:0000256" key="4">
    <source>
        <dbReference type="PROSITE-ProRule" id="PRU00335"/>
    </source>
</evidence>
<feature type="region of interest" description="Disordered" evidence="5">
    <location>
        <begin position="1"/>
        <end position="31"/>
    </location>
</feature>
<evidence type="ECO:0000256" key="3">
    <source>
        <dbReference type="ARBA" id="ARBA00023163"/>
    </source>
</evidence>